<comment type="subcellular location">
    <subcellularLocation>
        <location evidence="1">Membrane</location>
        <topology evidence="1">Multi-pass membrane protein</topology>
    </subcellularLocation>
</comment>
<feature type="transmembrane region" description="Helical" evidence="5">
    <location>
        <begin position="406"/>
        <end position="428"/>
    </location>
</feature>
<organism evidence="8 9">
    <name type="scientific">Diploscapter pachys</name>
    <dbReference type="NCBI Taxonomy" id="2018661"/>
    <lineage>
        <taxon>Eukaryota</taxon>
        <taxon>Metazoa</taxon>
        <taxon>Ecdysozoa</taxon>
        <taxon>Nematoda</taxon>
        <taxon>Chromadorea</taxon>
        <taxon>Rhabditida</taxon>
        <taxon>Rhabditina</taxon>
        <taxon>Rhabditomorpha</taxon>
        <taxon>Rhabditoidea</taxon>
        <taxon>Rhabditidae</taxon>
        <taxon>Diploscapter</taxon>
    </lineage>
</organism>
<dbReference type="PROSITE" id="PS00236">
    <property type="entry name" value="NEUROTR_ION_CHANNEL"/>
    <property type="match status" value="1"/>
</dbReference>
<dbReference type="Proteomes" id="UP000218231">
    <property type="component" value="Unassembled WGS sequence"/>
</dbReference>
<name>A0A2A2KJX3_9BILA</name>
<dbReference type="Gene3D" id="1.20.58.390">
    <property type="entry name" value="Neurotransmitter-gated ion-channel transmembrane domain"/>
    <property type="match status" value="1"/>
</dbReference>
<evidence type="ECO:0008006" key="10">
    <source>
        <dbReference type="Google" id="ProtNLM"/>
    </source>
</evidence>
<dbReference type="PRINTS" id="PR00252">
    <property type="entry name" value="NRIONCHANNEL"/>
</dbReference>
<dbReference type="CDD" id="cd19051">
    <property type="entry name" value="LGIC_TM_cation"/>
    <property type="match status" value="1"/>
</dbReference>
<dbReference type="InterPro" id="IPR006202">
    <property type="entry name" value="Neur_chan_lig-bd"/>
</dbReference>
<dbReference type="InterPro" id="IPR036719">
    <property type="entry name" value="Neuro-gated_channel_TM_sf"/>
</dbReference>
<comment type="similarity">
    <text evidence="5">Belongs to the ligand-gated ion channel (TC 1.A.9) family.</text>
</comment>
<sequence length="451" mass="51729">MACNPDVKTWENFFSPLKKSVNPFEILFQHGPEPSPVSILEHQNAATTKQEENRISYSENSVSTPFIPLNEVDIDEEKLEAAMMARKNADMTEERLYQHLLRGYEKDIRPALHHSLPTNCTFGFLLNQIVEMDEKNQILLTRSWMNINWLDQRLTWNQTLWGGIKTIYVPHAKIWKPDVLSEKITERLSEKLLGGNFPIPPHKQALEKLTIIDQYRPVKQTLSRNDQISVNIARAIREYHASIISTEIMVSSDGNVTWLFSALFKSSCPIRVRYYPFDQQECDLKFASWSHDLSGDLSNYLNNSEFDLLDMLAIKEVVRFPTGSGAGWPMILIRIKLHRRPLFYVFNHILPCILISSMAILGFLMPPETGEKINMIITTLLSMGVYLQSINQSIPPSAEAVPLIGMYYVASLLMVCMATFVNVVTLNIHRNGSANQGRQVPYWLQKWVRNS</sequence>
<evidence type="ECO:0000256" key="4">
    <source>
        <dbReference type="ARBA" id="ARBA00023136"/>
    </source>
</evidence>
<dbReference type="InterPro" id="IPR036734">
    <property type="entry name" value="Neur_chan_lig-bd_sf"/>
</dbReference>
<keyword evidence="4 5" id="KW-0472">Membrane</keyword>
<dbReference type="InterPro" id="IPR018000">
    <property type="entry name" value="Neurotransmitter_ion_chnl_CS"/>
</dbReference>
<evidence type="ECO:0000256" key="5">
    <source>
        <dbReference type="RuleBase" id="RU000687"/>
    </source>
</evidence>
<keyword evidence="2 5" id="KW-0812">Transmembrane</keyword>
<keyword evidence="5" id="KW-0407">Ion channel</keyword>
<feature type="domain" description="Neurotransmitter-gated ion-channel transmembrane" evidence="7">
    <location>
        <begin position="349"/>
        <end position="448"/>
    </location>
</feature>
<feature type="domain" description="Neurotransmitter-gated ion-channel ligand-binding" evidence="6">
    <location>
        <begin position="236"/>
        <end position="293"/>
    </location>
</feature>
<comment type="caution">
    <text evidence="8">The sequence shown here is derived from an EMBL/GenBank/DDBJ whole genome shotgun (WGS) entry which is preliminary data.</text>
</comment>
<dbReference type="EMBL" id="LIAE01008391">
    <property type="protein sequence ID" value="PAV74180.1"/>
    <property type="molecule type" value="Genomic_DNA"/>
</dbReference>
<gene>
    <name evidence="8" type="ORF">WR25_08748</name>
</gene>
<accession>A0A2A2KJX3</accession>
<keyword evidence="3 5" id="KW-1133">Transmembrane helix</keyword>
<proteinExistence type="inferred from homology"/>
<dbReference type="SUPFAM" id="SSF90112">
    <property type="entry name" value="Neurotransmitter-gated ion-channel transmembrane pore"/>
    <property type="match status" value="1"/>
</dbReference>
<dbReference type="InterPro" id="IPR006029">
    <property type="entry name" value="Neurotrans-gated_channel_TM"/>
</dbReference>
<dbReference type="PANTHER" id="PTHR18945">
    <property type="entry name" value="NEUROTRANSMITTER GATED ION CHANNEL"/>
    <property type="match status" value="1"/>
</dbReference>
<dbReference type="GO" id="GO:0004888">
    <property type="term" value="F:transmembrane signaling receptor activity"/>
    <property type="evidence" value="ECO:0007669"/>
    <property type="project" value="InterPro"/>
</dbReference>
<evidence type="ECO:0000313" key="9">
    <source>
        <dbReference type="Proteomes" id="UP000218231"/>
    </source>
</evidence>
<evidence type="ECO:0000313" key="8">
    <source>
        <dbReference type="EMBL" id="PAV74180.1"/>
    </source>
</evidence>
<comment type="caution">
    <text evidence="5">Lacks conserved residue(s) required for the propagation of feature annotation.</text>
</comment>
<evidence type="ECO:0000256" key="2">
    <source>
        <dbReference type="ARBA" id="ARBA00022692"/>
    </source>
</evidence>
<keyword evidence="5" id="KW-0813">Transport</keyword>
<dbReference type="Pfam" id="PF02932">
    <property type="entry name" value="Neur_chan_memb"/>
    <property type="match status" value="1"/>
</dbReference>
<keyword evidence="9" id="KW-1185">Reference proteome</keyword>
<dbReference type="InterPro" id="IPR006201">
    <property type="entry name" value="Neur_channel"/>
</dbReference>
<dbReference type="SUPFAM" id="SSF63712">
    <property type="entry name" value="Nicotinic receptor ligand binding domain-like"/>
    <property type="match status" value="2"/>
</dbReference>
<feature type="transmembrane region" description="Helical" evidence="5">
    <location>
        <begin position="342"/>
        <end position="364"/>
    </location>
</feature>
<evidence type="ECO:0000259" key="7">
    <source>
        <dbReference type="Pfam" id="PF02932"/>
    </source>
</evidence>
<dbReference type="Gene3D" id="2.70.170.10">
    <property type="entry name" value="Neurotransmitter-gated ion-channel ligand-binding domain"/>
    <property type="match status" value="1"/>
</dbReference>
<dbReference type="EMBL" id="LIAE01008391">
    <property type="protein sequence ID" value="PAV74179.1"/>
    <property type="molecule type" value="Genomic_DNA"/>
</dbReference>
<dbReference type="GO" id="GO:0016020">
    <property type="term" value="C:membrane"/>
    <property type="evidence" value="ECO:0007669"/>
    <property type="project" value="UniProtKB-SubCell"/>
</dbReference>
<evidence type="ECO:0000256" key="3">
    <source>
        <dbReference type="ARBA" id="ARBA00022989"/>
    </source>
</evidence>
<keyword evidence="5" id="KW-0406">Ion transport</keyword>
<dbReference type="GO" id="GO:0005230">
    <property type="term" value="F:extracellular ligand-gated monoatomic ion channel activity"/>
    <property type="evidence" value="ECO:0007669"/>
    <property type="project" value="InterPro"/>
</dbReference>
<dbReference type="FunFam" id="1.20.58.390:FF:000043">
    <property type="entry name" value="AcetylCholine Receptor"/>
    <property type="match status" value="1"/>
</dbReference>
<feature type="domain" description="Neurotransmitter-gated ion-channel ligand-binding" evidence="6">
    <location>
        <begin position="93"/>
        <end position="180"/>
    </location>
</feature>
<evidence type="ECO:0000259" key="6">
    <source>
        <dbReference type="Pfam" id="PF02931"/>
    </source>
</evidence>
<dbReference type="STRING" id="2018661.A0A2A2KJX3"/>
<dbReference type="OrthoDB" id="5975154at2759"/>
<dbReference type="AlphaFoldDB" id="A0A2A2KJX3"/>
<dbReference type="InterPro" id="IPR038050">
    <property type="entry name" value="Neuro_actylchol_rec"/>
</dbReference>
<dbReference type="Pfam" id="PF02931">
    <property type="entry name" value="Neur_chan_LBD"/>
    <property type="match status" value="2"/>
</dbReference>
<evidence type="ECO:0000256" key="1">
    <source>
        <dbReference type="ARBA" id="ARBA00004141"/>
    </source>
</evidence>
<protein>
    <recommendedName>
        <fullName evidence="10">Neurotransmitter-gated ion-channel ligand-binding domain-containing protein</fullName>
    </recommendedName>
</protein>
<reference evidence="8 9" key="1">
    <citation type="journal article" date="2017" name="Curr. Biol.">
        <title>Genome architecture and evolution of a unichromosomal asexual nematode.</title>
        <authorList>
            <person name="Fradin H."/>
            <person name="Zegar C."/>
            <person name="Gutwein M."/>
            <person name="Lucas J."/>
            <person name="Kovtun M."/>
            <person name="Corcoran D."/>
            <person name="Baugh L.R."/>
            <person name="Kiontke K."/>
            <person name="Gunsalus K."/>
            <person name="Fitch D.H."/>
            <person name="Piano F."/>
        </authorList>
    </citation>
    <scope>NUCLEOTIDE SEQUENCE [LARGE SCALE GENOMIC DNA]</scope>
    <source>
        <strain evidence="8">PF1309</strain>
    </source>
</reference>